<name>A0ABP3TUB9_9FLAO</name>
<comment type="caution">
    <text evidence="1">The sequence shown here is derived from an EMBL/GenBank/DDBJ whole genome shotgun (WGS) entry which is preliminary data.</text>
</comment>
<dbReference type="EMBL" id="BAAAGE010000001">
    <property type="protein sequence ID" value="GAA0718147.1"/>
    <property type="molecule type" value="Genomic_DNA"/>
</dbReference>
<gene>
    <name evidence="1" type="ORF">GCM10009430_15930</name>
</gene>
<evidence type="ECO:0000313" key="1">
    <source>
        <dbReference type="EMBL" id="GAA0718147.1"/>
    </source>
</evidence>
<keyword evidence="2" id="KW-1185">Reference proteome</keyword>
<evidence type="ECO:0008006" key="3">
    <source>
        <dbReference type="Google" id="ProtNLM"/>
    </source>
</evidence>
<organism evidence="1 2">
    <name type="scientific">Aquimarina litoralis</name>
    <dbReference type="NCBI Taxonomy" id="584605"/>
    <lineage>
        <taxon>Bacteria</taxon>
        <taxon>Pseudomonadati</taxon>
        <taxon>Bacteroidota</taxon>
        <taxon>Flavobacteriia</taxon>
        <taxon>Flavobacteriales</taxon>
        <taxon>Flavobacteriaceae</taxon>
        <taxon>Aquimarina</taxon>
    </lineage>
</organism>
<accession>A0ABP3TUB9</accession>
<sequence>MYNAQSDSWSKSLDFAHKIISPSSYNCSLCSLTHGSFSERKKWKIFRDTTSHTLIFEYKNEFLKRLGNNYNQTFHFPVIIEENQGNYDILISSDELNKIESLDELIEKVKNKIC</sequence>
<dbReference type="Proteomes" id="UP001501758">
    <property type="component" value="Unassembled WGS sequence"/>
</dbReference>
<reference evidence="2" key="1">
    <citation type="journal article" date="2019" name="Int. J. Syst. Evol. Microbiol.">
        <title>The Global Catalogue of Microorganisms (GCM) 10K type strain sequencing project: providing services to taxonomists for standard genome sequencing and annotation.</title>
        <authorList>
            <consortium name="The Broad Institute Genomics Platform"/>
            <consortium name="The Broad Institute Genome Sequencing Center for Infectious Disease"/>
            <person name="Wu L."/>
            <person name="Ma J."/>
        </authorList>
    </citation>
    <scope>NUCLEOTIDE SEQUENCE [LARGE SCALE GENOMIC DNA]</scope>
    <source>
        <strain evidence="2">JCM 15974</strain>
    </source>
</reference>
<evidence type="ECO:0000313" key="2">
    <source>
        <dbReference type="Proteomes" id="UP001501758"/>
    </source>
</evidence>
<protein>
    <recommendedName>
        <fullName evidence="3">GTPase</fullName>
    </recommendedName>
</protein>
<proteinExistence type="predicted"/>